<dbReference type="RefSeq" id="XP_016938690.1">
    <property type="nucleotide sequence ID" value="XM_017083201.4"/>
</dbReference>
<dbReference type="Proteomes" id="UP001652628">
    <property type="component" value="Chromosome X"/>
</dbReference>
<reference evidence="3" key="1">
    <citation type="submission" date="2025-08" db="UniProtKB">
        <authorList>
            <consortium name="RefSeq"/>
        </authorList>
    </citation>
    <scope>IDENTIFICATION</scope>
</reference>
<feature type="chain" id="PRO_5044231573" evidence="1">
    <location>
        <begin position="27"/>
        <end position="131"/>
    </location>
</feature>
<dbReference type="AlphaFoldDB" id="A0AB39ZLT1"/>
<evidence type="ECO:0000256" key="1">
    <source>
        <dbReference type="SAM" id="SignalP"/>
    </source>
</evidence>
<keyword evidence="1" id="KW-0732">Signal</keyword>
<dbReference type="GeneID" id="108016528"/>
<protein>
    <submittedName>
        <fullName evidence="3">Uncharacterized protein</fullName>
    </submittedName>
</protein>
<proteinExistence type="predicted"/>
<accession>A0AB39ZLT1</accession>
<name>A0AB39ZLT1_DROSZ</name>
<organism evidence="2 3">
    <name type="scientific">Drosophila suzukii</name>
    <name type="common">Spotted-wing drosophila fruit fly</name>
    <dbReference type="NCBI Taxonomy" id="28584"/>
    <lineage>
        <taxon>Eukaryota</taxon>
        <taxon>Metazoa</taxon>
        <taxon>Ecdysozoa</taxon>
        <taxon>Arthropoda</taxon>
        <taxon>Hexapoda</taxon>
        <taxon>Insecta</taxon>
        <taxon>Pterygota</taxon>
        <taxon>Neoptera</taxon>
        <taxon>Endopterygota</taxon>
        <taxon>Diptera</taxon>
        <taxon>Brachycera</taxon>
        <taxon>Muscomorpha</taxon>
        <taxon>Ephydroidea</taxon>
        <taxon>Drosophilidae</taxon>
        <taxon>Drosophila</taxon>
        <taxon>Sophophora</taxon>
    </lineage>
</organism>
<evidence type="ECO:0000313" key="3">
    <source>
        <dbReference type="RefSeq" id="XP_016938690.1"/>
    </source>
</evidence>
<sequence>MAAVPKITVINFLCLTTILLSGNALGASVSGSTGSGSAQGLAQRIGECRERCYRQSMPAITPPLLCRSRPECYMCHDYCRVLVVVQRSLASSMCADREFCTRGCRVACSYHRLRVFLALHQDSSANAVLRK</sequence>
<evidence type="ECO:0000313" key="2">
    <source>
        <dbReference type="Proteomes" id="UP001652628"/>
    </source>
</evidence>
<keyword evidence="2" id="KW-1185">Reference proteome</keyword>
<gene>
    <name evidence="3" type="primary">LOC108016528</name>
</gene>
<feature type="signal peptide" evidence="1">
    <location>
        <begin position="1"/>
        <end position="26"/>
    </location>
</feature>